<gene>
    <name evidence="1" type="ORF">CAGGBEG34_210081</name>
</gene>
<sequence length="253" mass="28954">MNSGVDCLLESNESLRGASAALSDLIEEAPCIAHLKDAQTGKYIYSNDHWIEKLGLKSAKDIYGLTVDDLTGTDGVYTKWNFGHSFLYYREELSKEIHRLESQAQIQKHCVSSRRIYFTFEGSLIISDLIKRPVLGRDNWKIVAILTYSQDRTPQQNLSSLLQLYLEYYPEQQALQHLLLYLDIEGYFIELPTLKEVQMLFAMSPDFDFSGVDNPDIQKLQDKVETASWHELVTRLRARPSAFFSEIATGASR</sequence>
<comment type="caution">
    <text evidence="1">The sequence shown here is derived from an EMBL/GenBank/DDBJ whole genome shotgun (WGS) entry which is preliminary data.</text>
</comment>
<evidence type="ECO:0000313" key="1">
    <source>
        <dbReference type="EMBL" id="CCD29214.1"/>
    </source>
</evidence>
<dbReference type="EMBL" id="CAFB01000038">
    <property type="protein sequence ID" value="CCD29214.1"/>
    <property type="molecule type" value="Genomic_DNA"/>
</dbReference>
<organism evidence="1 2">
    <name type="scientific">Candidatus Glomeribacter gigasporarum BEG34</name>
    <dbReference type="NCBI Taxonomy" id="1070319"/>
    <lineage>
        <taxon>Bacteria</taxon>
        <taxon>Pseudomonadati</taxon>
        <taxon>Pseudomonadota</taxon>
        <taxon>Betaproteobacteria</taxon>
        <taxon>Burkholderiales</taxon>
        <taxon>Burkholderiaceae</taxon>
        <taxon>Candidatus Glomeribacter</taxon>
    </lineage>
</organism>
<name>G2J8W7_9BURK</name>
<proteinExistence type="predicted"/>
<dbReference type="AlphaFoldDB" id="G2J8W7"/>
<dbReference type="STRING" id="1070319.CAGGBEG34_210081"/>
<keyword evidence="2" id="KW-1185">Reference proteome</keyword>
<dbReference type="Proteomes" id="UP000054051">
    <property type="component" value="Unassembled WGS sequence"/>
</dbReference>
<dbReference type="RefSeq" id="WP_006682444.1">
    <property type="nucleotide sequence ID" value="NZ_CAFB01000038.1"/>
</dbReference>
<reference evidence="1 2" key="1">
    <citation type="submission" date="2011-08" db="EMBL/GenBank/DDBJ databases">
        <title>The genome of the obligate endobacterium of an arbuscular mycorrhizal fungus reveals an interphylum network of nutritional interactions.</title>
        <authorList>
            <person name="Ghignone S."/>
            <person name="Salvioli A."/>
            <person name="Anca I."/>
            <person name="Lumini E."/>
            <person name="Ortu G."/>
            <person name="Petiti L."/>
            <person name="Cruveiller S."/>
            <person name="Bianciotto V."/>
            <person name="Piffanelli P."/>
            <person name="Lanfranco L."/>
            <person name="Bonfante P."/>
        </authorList>
    </citation>
    <scope>NUCLEOTIDE SEQUENCE [LARGE SCALE GENOMIC DNA]</scope>
    <source>
        <strain evidence="1 2">BEG34</strain>
    </source>
</reference>
<protein>
    <submittedName>
        <fullName evidence="1">Putative transcriptional regulator</fullName>
    </submittedName>
</protein>
<evidence type="ECO:0000313" key="2">
    <source>
        <dbReference type="Proteomes" id="UP000054051"/>
    </source>
</evidence>
<accession>G2J8W7</accession>
<dbReference type="OrthoDB" id="9014202at2"/>